<dbReference type="EMBL" id="JAHUTJ010045746">
    <property type="protein sequence ID" value="MED6282318.1"/>
    <property type="molecule type" value="Genomic_DNA"/>
</dbReference>
<organism evidence="1 2">
    <name type="scientific">Characodon lateralis</name>
    <dbReference type="NCBI Taxonomy" id="208331"/>
    <lineage>
        <taxon>Eukaryota</taxon>
        <taxon>Metazoa</taxon>
        <taxon>Chordata</taxon>
        <taxon>Craniata</taxon>
        <taxon>Vertebrata</taxon>
        <taxon>Euteleostomi</taxon>
        <taxon>Actinopterygii</taxon>
        <taxon>Neopterygii</taxon>
        <taxon>Teleostei</taxon>
        <taxon>Neoteleostei</taxon>
        <taxon>Acanthomorphata</taxon>
        <taxon>Ovalentaria</taxon>
        <taxon>Atherinomorphae</taxon>
        <taxon>Cyprinodontiformes</taxon>
        <taxon>Goodeidae</taxon>
        <taxon>Characodon</taxon>
    </lineage>
</organism>
<dbReference type="Proteomes" id="UP001352852">
    <property type="component" value="Unassembled WGS sequence"/>
</dbReference>
<reference evidence="1 2" key="1">
    <citation type="submission" date="2021-06" db="EMBL/GenBank/DDBJ databases">
        <authorList>
            <person name="Palmer J.M."/>
        </authorList>
    </citation>
    <scope>NUCLEOTIDE SEQUENCE [LARGE SCALE GENOMIC DNA]</scope>
    <source>
        <strain evidence="1 2">CL_MEX2019</strain>
        <tissue evidence="1">Muscle</tissue>
    </source>
</reference>
<protein>
    <submittedName>
        <fullName evidence="1">Complex I assembly factor acad9, mitochondrial</fullName>
    </submittedName>
</protein>
<dbReference type="Gene3D" id="1.20.140.10">
    <property type="entry name" value="Butyryl-CoA Dehydrogenase, subunit A, domain 3"/>
    <property type="match status" value="1"/>
</dbReference>
<comment type="caution">
    <text evidence="1">The sequence shown here is derived from an EMBL/GenBank/DDBJ whole genome shotgun (WGS) entry which is preliminary data.</text>
</comment>
<sequence>GTNEILRMYVALTGMQYAGKVLTGKIKEMKSGNIFLAMNMAGKKLRTSLGASVDLGLTGKDGVVHPSLEESAKKLEQNVSLFGSTVESLLYRYGKVTWWIAGKQLSSGFLCY</sequence>
<feature type="non-terminal residue" evidence="1">
    <location>
        <position position="1"/>
    </location>
</feature>
<evidence type="ECO:0000313" key="2">
    <source>
        <dbReference type="Proteomes" id="UP001352852"/>
    </source>
</evidence>
<accession>A0ABU7E4X7</accession>
<keyword evidence="2" id="KW-1185">Reference proteome</keyword>
<gene>
    <name evidence="1" type="primary">ACAD9_2</name>
    <name evidence="1" type="ORF">CHARACLAT_030846</name>
</gene>
<evidence type="ECO:0000313" key="1">
    <source>
        <dbReference type="EMBL" id="MED6282318.1"/>
    </source>
</evidence>
<name>A0ABU7E4X7_9TELE</name>
<proteinExistence type="predicted"/>